<dbReference type="Pfam" id="PF01086">
    <property type="entry name" value="Clathrin_lg_ch"/>
    <property type="match status" value="1"/>
</dbReference>
<evidence type="ECO:0000313" key="8">
    <source>
        <dbReference type="EMBL" id="GAV53291.1"/>
    </source>
</evidence>
<evidence type="ECO:0000256" key="5">
    <source>
        <dbReference type="ARBA" id="ARBA00023329"/>
    </source>
</evidence>
<gene>
    <name evidence="8" type="ORF">ZYGR_0AI05750</name>
</gene>
<evidence type="ECO:0000256" key="7">
    <source>
        <dbReference type="SAM" id="MobiDB-lite"/>
    </source>
</evidence>
<feature type="region of interest" description="Disordered" evidence="7">
    <location>
        <begin position="58"/>
        <end position="82"/>
    </location>
</feature>
<dbReference type="GO" id="GO:0030130">
    <property type="term" value="C:clathrin coat of trans-Golgi network vesicle"/>
    <property type="evidence" value="ECO:0007669"/>
    <property type="project" value="InterPro"/>
</dbReference>
<evidence type="ECO:0000256" key="4">
    <source>
        <dbReference type="ARBA" id="ARBA00023176"/>
    </source>
</evidence>
<evidence type="ECO:0000256" key="3">
    <source>
        <dbReference type="ARBA" id="ARBA00023136"/>
    </source>
</evidence>
<dbReference type="OrthoDB" id="5512at2759"/>
<protein>
    <recommendedName>
        <fullName evidence="6">Clathrin light chain</fullName>
    </recommendedName>
</protein>
<evidence type="ECO:0000256" key="6">
    <source>
        <dbReference type="RuleBase" id="RU363137"/>
    </source>
</evidence>
<evidence type="ECO:0000256" key="2">
    <source>
        <dbReference type="ARBA" id="ARBA00005263"/>
    </source>
</evidence>
<proteinExistence type="inferred from homology"/>
<evidence type="ECO:0000313" key="9">
    <source>
        <dbReference type="Proteomes" id="UP000187013"/>
    </source>
</evidence>
<comment type="similarity">
    <text evidence="2 6">Belongs to the clathrin light chain family.</text>
</comment>
<keyword evidence="5 6" id="KW-0968">Cytoplasmic vesicle</keyword>
<comment type="caution">
    <text evidence="8">The sequence shown here is derived from an EMBL/GenBank/DDBJ whole genome shotgun (WGS) entry which is preliminary data.</text>
</comment>
<dbReference type="GO" id="GO:0005198">
    <property type="term" value="F:structural molecule activity"/>
    <property type="evidence" value="ECO:0007669"/>
    <property type="project" value="InterPro"/>
</dbReference>
<comment type="function">
    <text evidence="6">Clathrin is the major protein of the polyhedral coat of coated pits and vesicles.</text>
</comment>
<dbReference type="AlphaFoldDB" id="A0A1Q3ACC9"/>
<dbReference type="GO" id="GO:0006886">
    <property type="term" value="P:intracellular protein transport"/>
    <property type="evidence" value="ECO:0007669"/>
    <property type="project" value="InterPro"/>
</dbReference>
<keyword evidence="3 6" id="KW-0472">Membrane</keyword>
<dbReference type="Proteomes" id="UP000187013">
    <property type="component" value="Unassembled WGS sequence"/>
</dbReference>
<comment type="subcellular location">
    <subcellularLocation>
        <location evidence="1 6">Cytoplasmic vesicle membrane</location>
        <topology evidence="1 6">Peripheral membrane protein</topology>
        <orientation evidence="1 6">Cytoplasmic side</orientation>
    </subcellularLocation>
    <subcellularLocation>
        <location evidence="6">Membrane</location>
        <location evidence="6">Coated pit</location>
        <topology evidence="6">Peripheral membrane protein</topology>
        <orientation evidence="6">Cytoplasmic side</orientation>
    </subcellularLocation>
    <text evidence="6">Cytoplasmic face of coated pits and vesicles.</text>
</comment>
<accession>A0A1Q3ACC9</accession>
<dbReference type="GO" id="GO:0030132">
    <property type="term" value="C:clathrin coat of coated pit"/>
    <property type="evidence" value="ECO:0007669"/>
    <property type="project" value="InterPro"/>
</dbReference>
<feature type="compositionally biased region" description="Basic and acidic residues" evidence="7">
    <location>
        <begin position="58"/>
        <end position="77"/>
    </location>
</feature>
<evidence type="ECO:0000256" key="1">
    <source>
        <dbReference type="ARBA" id="ARBA00004180"/>
    </source>
</evidence>
<dbReference type="GO" id="GO:0016192">
    <property type="term" value="P:vesicle-mediated transport"/>
    <property type="evidence" value="ECO:0007669"/>
    <property type="project" value="InterPro"/>
</dbReference>
<keyword evidence="4 6" id="KW-0168">Coated pit</keyword>
<sequence>MSSEVENGSSVIAEWKQKREAELAERDEADAKAKGELKEEAIKHIDEFYENYNRKKSQQLEDVRREAEEFQKSRDEFSSQEGTTTWDRVLQLINEDDADQVAGRDKSKFKEILQRLKGNTEAPGA</sequence>
<dbReference type="EMBL" id="BDGX01000035">
    <property type="protein sequence ID" value="GAV53291.1"/>
    <property type="molecule type" value="Genomic_DNA"/>
</dbReference>
<dbReference type="InterPro" id="IPR000996">
    <property type="entry name" value="Clathrin_L-chain"/>
</dbReference>
<reference evidence="8 9" key="1">
    <citation type="submission" date="2016-08" db="EMBL/GenBank/DDBJ databases">
        <title>Draft genome sequence of allopolyploid Zygosaccharomyces rouxii.</title>
        <authorList>
            <person name="Watanabe J."/>
            <person name="Uehara K."/>
            <person name="Mogi Y."/>
            <person name="Tsukioka Y."/>
        </authorList>
    </citation>
    <scope>NUCLEOTIDE SEQUENCE [LARGE SCALE GENOMIC DNA]</scope>
    <source>
        <strain evidence="8 9">NBRC 110957</strain>
    </source>
</reference>
<name>A0A1Q3ACC9_ZYGRO</name>
<organism evidence="8 9">
    <name type="scientific">Zygosaccharomyces rouxii</name>
    <dbReference type="NCBI Taxonomy" id="4956"/>
    <lineage>
        <taxon>Eukaryota</taxon>
        <taxon>Fungi</taxon>
        <taxon>Dikarya</taxon>
        <taxon>Ascomycota</taxon>
        <taxon>Saccharomycotina</taxon>
        <taxon>Saccharomycetes</taxon>
        <taxon>Saccharomycetales</taxon>
        <taxon>Saccharomycetaceae</taxon>
        <taxon>Zygosaccharomyces</taxon>
    </lineage>
</organism>